<comment type="caution">
    <text evidence="2">The sequence shown here is derived from an EMBL/GenBank/DDBJ whole genome shotgun (WGS) entry which is preliminary data.</text>
</comment>
<dbReference type="InterPro" id="IPR027593">
    <property type="entry name" value="Aro_clust"/>
</dbReference>
<proteinExistence type="predicted"/>
<name>A0A2T4IAS1_9MOLU</name>
<keyword evidence="1 2" id="KW-0812">Transmembrane</keyword>
<evidence type="ECO:0000256" key="1">
    <source>
        <dbReference type="SAM" id="Phobius"/>
    </source>
</evidence>
<dbReference type="EMBL" id="LAUU01000003">
    <property type="protein sequence ID" value="PTD31755.1"/>
    <property type="molecule type" value="Genomic_DNA"/>
</dbReference>
<dbReference type="NCBIfam" id="TIGR04313">
    <property type="entry name" value="aro_clust_Mycop"/>
    <property type="match status" value="1"/>
</dbReference>
<dbReference type="AlphaFoldDB" id="A0A2T4IAS1"/>
<protein>
    <submittedName>
        <fullName evidence="2">Putative transmembrane protein</fullName>
    </submittedName>
</protein>
<gene>
    <name evidence="2" type="ORF">MLEAa_0910</name>
</gene>
<evidence type="ECO:0000313" key="3">
    <source>
        <dbReference type="Proteomes" id="UP000241093"/>
    </source>
</evidence>
<keyword evidence="1" id="KW-1133">Transmembrane helix</keyword>
<organism evidence="2 3">
    <name type="scientific">Mycoplasma leachii 06049</name>
    <dbReference type="NCBI Taxonomy" id="1188244"/>
    <lineage>
        <taxon>Bacteria</taxon>
        <taxon>Bacillati</taxon>
        <taxon>Mycoplasmatota</taxon>
        <taxon>Mollicutes</taxon>
        <taxon>Mycoplasmataceae</taxon>
        <taxon>Mycoplasma</taxon>
    </lineage>
</organism>
<accession>A0A2T4IAS1</accession>
<dbReference type="RefSeq" id="WP_107669387.1">
    <property type="nucleotide sequence ID" value="NZ_LAUU01000003.1"/>
</dbReference>
<feature type="transmembrane region" description="Helical" evidence="1">
    <location>
        <begin position="12"/>
        <end position="32"/>
    </location>
</feature>
<sequence>MDKKRKKIIIGFSLFLAAIQIIIFPVALFYSMKGNPNELLLKIPNGFEVSGVDYNSKAEKTKSIINNIKNLVFGNNKNEELIFVESQKKEKELLKEAKTLSEKYLHSKSTEDYSNLINFFNKNWLFALSNIEKFNLNFHKYWYFEQDAKSDAEHTADFLNKVRNKTPNETNFSIKSKYFNHFQIGEESKHSDNNFLYIRQSKIIFRIVVSKLKENKQNYELKFDKIIFFPDSNTERISVQTISDTIHVALYHHNEEGYKKFERDIVGEYGLAWDSILTFKGEKENEK</sequence>
<keyword evidence="1" id="KW-0472">Membrane</keyword>
<evidence type="ECO:0000313" key="2">
    <source>
        <dbReference type="EMBL" id="PTD31755.1"/>
    </source>
</evidence>
<reference evidence="2 3" key="1">
    <citation type="submission" date="2015-04" db="EMBL/GenBank/DDBJ databases">
        <title>Genome sequence of Mycoplasma leachii strain 06049.</title>
        <authorList>
            <person name="Sirand-Pugnet P."/>
            <person name="Breton M."/>
            <person name="Dordet-Frisoni E."/>
            <person name="Baranowski E."/>
            <person name="Barre A."/>
            <person name="Couture C."/>
            <person name="Dupuy V."/>
            <person name="Gaurivaud P."/>
            <person name="Jacob D."/>
            <person name="Lemaitre C."/>
            <person name="Manso-Silvan L."/>
            <person name="Nikolski M."/>
            <person name="Nouvel L.-X."/>
            <person name="Poumarat F."/>
            <person name="Tardy F."/>
            <person name="Thebault P."/>
            <person name="Theil S."/>
            <person name="Citti C."/>
            <person name="Thiaucourt F."/>
            <person name="Blanchard A."/>
        </authorList>
    </citation>
    <scope>NUCLEOTIDE SEQUENCE [LARGE SCALE GENOMIC DNA]</scope>
    <source>
        <strain evidence="2 3">06049</strain>
    </source>
</reference>
<dbReference type="Proteomes" id="UP000241093">
    <property type="component" value="Unassembled WGS sequence"/>
</dbReference>